<feature type="compositionally biased region" description="Polar residues" evidence="4">
    <location>
        <begin position="993"/>
        <end position="1014"/>
    </location>
</feature>
<dbReference type="HOGENOM" id="CLU_003808_1_0_1"/>
<dbReference type="SUPFAM" id="SSF52047">
    <property type="entry name" value="RNI-like"/>
    <property type="match status" value="1"/>
</dbReference>
<dbReference type="Proteomes" id="UP000054018">
    <property type="component" value="Unassembled WGS sequence"/>
</dbReference>
<reference evidence="6" key="2">
    <citation type="submission" date="2015-01" db="EMBL/GenBank/DDBJ databases">
        <title>Evolutionary Origins and Diversification of the Mycorrhizal Mutualists.</title>
        <authorList>
            <consortium name="DOE Joint Genome Institute"/>
            <consortium name="Mycorrhizal Genomics Consortium"/>
            <person name="Kohler A."/>
            <person name="Kuo A."/>
            <person name="Nagy L.G."/>
            <person name="Floudas D."/>
            <person name="Copeland A."/>
            <person name="Barry K.W."/>
            <person name="Cichocki N."/>
            <person name="Veneault-Fourrey C."/>
            <person name="LaButti K."/>
            <person name="Lindquist E.A."/>
            <person name="Lipzen A."/>
            <person name="Lundell T."/>
            <person name="Morin E."/>
            <person name="Murat C."/>
            <person name="Riley R."/>
            <person name="Ohm R."/>
            <person name="Sun H."/>
            <person name="Tunlid A."/>
            <person name="Henrissat B."/>
            <person name="Grigoriev I.V."/>
            <person name="Hibbett D.S."/>
            <person name="Martin F."/>
        </authorList>
    </citation>
    <scope>NUCLEOTIDE SEQUENCE [LARGE SCALE GENOMIC DNA]</scope>
    <source>
        <strain evidence="6">441</strain>
    </source>
</reference>
<dbReference type="GO" id="GO:0006913">
    <property type="term" value="P:nucleocytoplasmic transport"/>
    <property type="evidence" value="ECO:0007669"/>
    <property type="project" value="TreeGrafter"/>
</dbReference>
<accession>A0A0C9XLM8</accession>
<keyword evidence="2" id="KW-0433">Leucine-rich repeat</keyword>
<evidence type="ECO:0000313" key="5">
    <source>
        <dbReference type="EMBL" id="KIK13270.1"/>
    </source>
</evidence>
<evidence type="ECO:0000256" key="3">
    <source>
        <dbReference type="ARBA" id="ARBA00022737"/>
    </source>
</evidence>
<feature type="compositionally biased region" description="Basic and acidic residues" evidence="4">
    <location>
        <begin position="854"/>
        <end position="872"/>
    </location>
</feature>
<evidence type="ECO:0000256" key="1">
    <source>
        <dbReference type="ARBA" id="ARBA00022468"/>
    </source>
</evidence>
<feature type="compositionally biased region" description="Low complexity" evidence="4">
    <location>
        <begin position="749"/>
        <end position="765"/>
    </location>
</feature>
<dbReference type="Gene3D" id="3.80.10.10">
    <property type="entry name" value="Ribonuclease Inhibitor"/>
    <property type="match status" value="3"/>
</dbReference>
<feature type="compositionally biased region" description="Pro residues" evidence="4">
    <location>
        <begin position="362"/>
        <end position="381"/>
    </location>
</feature>
<protein>
    <recommendedName>
        <fullName evidence="7">RNI-like protein</fullName>
    </recommendedName>
</protein>
<dbReference type="PANTHER" id="PTHR24113:SF12">
    <property type="entry name" value="RAN GTPASE-ACTIVATING PROTEIN 1"/>
    <property type="match status" value="1"/>
</dbReference>
<dbReference type="GO" id="GO:0031267">
    <property type="term" value="F:small GTPase binding"/>
    <property type="evidence" value="ECO:0007669"/>
    <property type="project" value="TreeGrafter"/>
</dbReference>
<evidence type="ECO:0008006" key="7">
    <source>
        <dbReference type="Google" id="ProtNLM"/>
    </source>
</evidence>
<dbReference type="AlphaFoldDB" id="A0A0C9XLM8"/>
<name>A0A0C9XLM8_9AGAM</name>
<evidence type="ECO:0000256" key="4">
    <source>
        <dbReference type="SAM" id="MobiDB-lite"/>
    </source>
</evidence>
<proteinExistence type="predicted"/>
<feature type="region of interest" description="Disordered" evidence="4">
    <location>
        <begin position="740"/>
        <end position="765"/>
    </location>
</feature>
<feature type="compositionally biased region" description="Low complexity" evidence="4">
    <location>
        <begin position="330"/>
        <end position="361"/>
    </location>
</feature>
<dbReference type="InterPro" id="IPR001611">
    <property type="entry name" value="Leu-rich_rpt"/>
</dbReference>
<dbReference type="GO" id="GO:0005096">
    <property type="term" value="F:GTPase activator activity"/>
    <property type="evidence" value="ECO:0007669"/>
    <property type="project" value="UniProtKB-KW"/>
</dbReference>
<evidence type="ECO:0000313" key="6">
    <source>
        <dbReference type="Proteomes" id="UP000054018"/>
    </source>
</evidence>
<feature type="compositionally biased region" description="Low complexity" evidence="4">
    <location>
        <begin position="1"/>
        <end position="15"/>
    </location>
</feature>
<dbReference type="GO" id="GO:0005634">
    <property type="term" value="C:nucleus"/>
    <property type="evidence" value="ECO:0007669"/>
    <property type="project" value="TreeGrafter"/>
</dbReference>
<feature type="region of interest" description="Disordered" evidence="4">
    <location>
        <begin position="963"/>
        <end position="1036"/>
    </location>
</feature>
<feature type="compositionally biased region" description="Polar residues" evidence="4">
    <location>
        <begin position="383"/>
        <end position="392"/>
    </location>
</feature>
<feature type="compositionally biased region" description="Low complexity" evidence="4">
    <location>
        <begin position="402"/>
        <end position="415"/>
    </location>
</feature>
<dbReference type="InterPro" id="IPR032675">
    <property type="entry name" value="LRR_dom_sf"/>
</dbReference>
<dbReference type="GO" id="GO:0048471">
    <property type="term" value="C:perinuclear region of cytoplasm"/>
    <property type="evidence" value="ECO:0007669"/>
    <property type="project" value="TreeGrafter"/>
</dbReference>
<dbReference type="PANTHER" id="PTHR24113">
    <property type="entry name" value="RAN GTPASE-ACTIVATING PROTEIN 1"/>
    <property type="match status" value="1"/>
</dbReference>
<keyword evidence="3" id="KW-0677">Repeat</keyword>
<dbReference type="GO" id="GO:0005829">
    <property type="term" value="C:cytosol"/>
    <property type="evidence" value="ECO:0007669"/>
    <property type="project" value="TreeGrafter"/>
</dbReference>
<keyword evidence="1" id="KW-0343">GTPase activation</keyword>
<dbReference type="Pfam" id="PF13516">
    <property type="entry name" value="LRR_6"/>
    <property type="match status" value="3"/>
</dbReference>
<organism evidence="5 6">
    <name type="scientific">Pisolithus microcarpus 441</name>
    <dbReference type="NCBI Taxonomy" id="765257"/>
    <lineage>
        <taxon>Eukaryota</taxon>
        <taxon>Fungi</taxon>
        <taxon>Dikarya</taxon>
        <taxon>Basidiomycota</taxon>
        <taxon>Agaricomycotina</taxon>
        <taxon>Agaricomycetes</taxon>
        <taxon>Agaricomycetidae</taxon>
        <taxon>Boletales</taxon>
        <taxon>Sclerodermatineae</taxon>
        <taxon>Pisolithaceae</taxon>
        <taxon>Pisolithus</taxon>
    </lineage>
</organism>
<dbReference type="EMBL" id="KN834006">
    <property type="protein sequence ID" value="KIK13270.1"/>
    <property type="molecule type" value="Genomic_DNA"/>
</dbReference>
<gene>
    <name evidence="5" type="ORF">PISMIDRAFT_688856</name>
</gene>
<feature type="region of interest" description="Disordered" evidence="4">
    <location>
        <begin position="330"/>
        <end position="465"/>
    </location>
</feature>
<dbReference type="SMART" id="SM00368">
    <property type="entry name" value="LRR_RI"/>
    <property type="match status" value="6"/>
</dbReference>
<feature type="compositionally biased region" description="Low complexity" evidence="4">
    <location>
        <begin position="1015"/>
        <end position="1024"/>
    </location>
</feature>
<dbReference type="InterPro" id="IPR027038">
    <property type="entry name" value="RanGap"/>
</dbReference>
<feature type="region of interest" description="Disordered" evidence="4">
    <location>
        <begin position="836"/>
        <end position="906"/>
    </location>
</feature>
<keyword evidence="6" id="KW-1185">Reference proteome</keyword>
<dbReference type="OrthoDB" id="120976at2759"/>
<sequence>MTMVSSSSSCSPSSSAVTIPIPGKSILKRPPPTQTGILNRIRGFLPTQPSSSTSDELKPLKRAHFILPQLTIVYPFSSINPPSTPTLKEEKKAIEEREAERRKRVLRGNSIGPNDTEEWWSLDKVESFYRECCESREEPPDPAVSAAFKRAASAAPRSVDLSGVQLTSTSAAVLSDVFSIEWGLRKLTLRECDLDEAKLKVVLHALLIPGTLVYLSVASNRGLKTPAFKVIGAYASKAKSLQFLDLSQTNLDKKAVEYITACLVTAPEPGLVSLRLDDCSLRPNALETLSRVVRTSSLRNISLRHNRISATGAVALALMIRDYPDVALSPSPITSPSPSTSSSVHPSTTPSLLSPQTSPLPGTVPLPPPSRSGPVLPPPRHPGSSSLQTTYTPYIPRSKRGAAATQTQAHQAADARVNPVPLITSNAGGGVTTRVESLANGHGHGHSHGPGPGGNSMAGKHDDGLSPALLDKVRALDALPRLGALRTLDLRGNDLRNGVTYLAQVLKRNRTLKVLNLSENKLDVQCLVAIAEALKYNQCLETLDLSRNPCCGPGLEGIQSLRTAFTLNAALKRLFLSSTQLTSPGAIALAEFLPESRSLLHLDLTDNKLDLAGVMALSRGVQGNWVIRCLDLNIPPDDEEFARMCREILNTCIRNTEEASKASKVASTHTNGKDAGKGVWGLIEESELARSIRRDDAKKQDEASVATRAEAFLAQIEKARSDGVGAVKVGSTAWLDATAPPTALPSPSSPVLLPSPSSTLPASLSPRELERKARELVNDLTVQIQSTAEASKLEPLLSLCDRLNAVVSNLSTSRPTLGLKTKGLGVAELARGHVLHASPTPMSDDEVDEPPTPRVDKGKGRAEPEPEEHEKVLSPSFMISESEDEGSAEGPEAVAVSPTDRSKSWVEEEGEIFRKGAVLLGPEEMEGEYAGEELRRELLEAMVERPPPRSIVDDFGMDLSLSPIICEEPPRSPIITTEEPQSPKPPPRPYLSRNRSSSSNGVHALTSPTSETSARTPTSPTGPLSPGGRGSGVVRS</sequence>
<feature type="region of interest" description="Disordered" evidence="4">
    <location>
        <begin position="1"/>
        <end position="33"/>
    </location>
</feature>
<feature type="compositionally biased region" description="Gly residues" evidence="4">
    <location>
        <begin position="1025"/>
        <end position="1036"/>
    </location>
</feature>
<evidence type="ECO:0000256" key="2">
    <source>
        <dbReference type="ARBA" id="ARBA00022614"/>
    </source>
</evidence>
<reference evidence="5 6" key="1">
    <citation type="submission" date="2014-04" db="EMBL/GenBank/DDBJ databases">
        <authorList>
            <consortium name="DOE Joint Genome Institute"/>
            <person name="Kuo A."/>
            <person name="Kohler A."/>
            <person name="Costa M.D."/>
            <person name="Nagy L.G."/>
            <person name="Floudas D."/>
            <person name="Copeland A."/>
            <person name="Barry K.W."/>
            <person name="Cichocki N."/>
            <person name="Veneault-Fourrey C."/>
            <person name="LaButti K."/>
            <person name="Lindquist E.A."/>
            <person name="Lipzen A."/>
            <person name="Lundell T."/>
            <person name="Morin E."/>
            <person name="Murat C."/>
            <person name="Sun H."/>
            <person name="Tunlid A."/>
            <person name="Henrissat B."/>
            <person name="Grigoriev I.V."/>
            <person name="Hibbett D.S."/>
            <person name="Martin F."/>
            <person name="Nordberg H.P."/>
            <person name="Cantor M.N."/>
            <person name="Hua S.X."/>
        </authorList>
    </citation>
    <scope>NUCLEOTIDE SEQUENCE [LARGE SCALE GENOMIC DNA]</scope>
    <source>
        <strain evidence="5 6">441</strain>
    </source>
</reference>